<evidence type="ECO:0000256" key="2">
    <source>
        <dbReference type="SAM" id="SignalP"/>
    </source>
</evidence>
<feature type="region of interest" description="Disordered" evidence="1">
    <location>
        <begin position="217"/>
        <end position="262"/>
    </location>
</feature>
<protein>
    <recommendedName>
        <fullName evidence="5">LPXTG cell wall anchor domain-containing protein</fullName>
    </recommendedName>
</protein>
<dbReference type="Proteomes" id="UP000823912">
    <property type="component" value="Unassembled WGS sequence"/>
</dbReference>
<keyword evidence="2" id="KW-0732">Signal</keyword>
<dbReference type="AlphaFoldDB" id="A0A9D1E9G6"/>
<feature type="compositionally biased region" description="Low complexity" evidence="1">
    <location>
        <begin position="240"/>
        <end position="254"/>
    </location>
</feature>
<reference evidence="3" key="1">
    <citation type="submission" date="2020-10" db="EMBL/GenBank/DDBJ databases">
        <authorList>
            <person name="Gilroy R."/>
        </authorList>
    </citation>
    <scope>NUCLEOTIDE SEQUENCE</scope>
    <source>
        <strain evidence="3">ChiSjej5B23-6657</strain>
    </source>
</reference>
<gene>
    <name evidence="3" type="ORF">IAA55_05375</name>
</gene>
<evidence type="ECO:0008006" key="5">
    <source>
        <dbReference type="Google" id="ProtNLM"/>
    </source>
</evidence>
<comment type="caution">
    <text evidence="3">The sequence shown here is derived from an EMBL/GenBank/DDBJ whole genome shotgun (WGS) entry which is preliminary data.</text>
</comment>
<organism evidence="3 4">
    <name type="scientific">Candidatus Pullilachnospira gallistercoris</name>
    <dbReference type="NCBI Taxonomy" id="2840911"/>
    <lineage>
        <taxon>Bacteria</taxon>
        <taxon>Bacillati</taxon>
        <taxon>Bacillota</taxon>
        <taxon>Clostridia</taxon>
        <taxon>Lachnospirales</taxon>
        <taxon>Lachnospiraceae</taxon>
        <taxon>Lachnospiraceae incertae sedis</taxon>
        <taxon>Candidatus Pullilachnospira</taxon>
    </lineage>
</organism>
<evidence type="ECO:0000256" key="1">
    <source>
        <dbReference type="SAM" id="MobiDB-lite"/>
    </source>
</evidence>
<evidence type="ECO:0000313" key="3">
    <source>
        <dbReference type="EMBL" id="HIR70692.1"/>
    </source>
</evidence>
<name>A0A9D1E9G6_9FIRM</name>
<feature type="signal peptide" evidence="2">
    <location>
        <begin position="1"/>
        <end position="24"/>
    </location>
</feature>
<dbReference type="EMBL" id="DVHM01000086">
    <property type="protein sequence ID" value="HIR70692.1"/>
    <property type="molecule type" value="Genomic_DNA"/>
</dbReference>
<proteinExistence type="predicted"/>
<reference evidence="3" key="2">
    <citation type="journal article" date="2021" name="PeerJ">
        <title>Extensive microbial diversity within the chicken gut microbiome revealed by metagenomics and culture.</title>
        <authorList>
            <person name="Gilroy R."/>
            <person name="Ravi A."/>
            <person name="Getino M."/>
            <person name="Pursley I."/>
            <person name="Horton D.L."/>
            <person name="Alikhan N.F."/>
            <person name="Baker D."/>
            <person name="Gharbi K."/>
            <person name="Hall N."/>
            <person name="Watson M."/>
            <person name="Adriaenssens E.M."/>
            <person name="Foster-Nyarko E."/>
            <person name="Jarju S."/>
            <person name="Secka A."/>
            <person name="Antonio M."/>
            <person name="Oren A."/>
            <person name="Chaudhuri R.R."/>
            <person name="La Ragione R."/>
            <person name="Hildebrand F."/>
            <person name="Pallen M.J."/>
        </authorList>
    </citation>
    <scope>NUCLEOTIDE SEQUENCE</scope>
    <source>
        <strain evidence="3">ChiSjej5B23-6657</strain>
    </source>
</reference>
<evidence type="ECO:0000313" key="4">
    <source>
        <dbReference type="Proteomes" id="UP000823912"/>
    </source>
</evidence>
<feature type="compositionally biased region" description="Gly residues" evidence="1">
    <location>
        <begin position="221"/>
        <end position="239"/>
    </location>
</feature>
<feature type="chain" id="PRO_5039674309" description="LPXTG cell wall anchor domain-containing protein" evidence="2">
    <location>
        <begin position="25"/>
        <end position="292"/>
    </location>
</feature>
<accession>A0A9D1E9G6</accession>
<sequence length="292" mass="30928">MKRKFFVLIMAAVLCLGMSMTAFAADETVDPNGSPEPTFAQIVYDNVTIAAGGGYLEKITDSAMQDLILERVDGEYDRLAEYTYTSSYTSPIDGQVHTYTTRLFFPGFYFAFDVQGVESGQVTVHLGDEGKYFSASNAAGTLVAVSHYNTVTEEWETMDDFAVIDENGNVTFEFESYSPVLLTVLWETAEWVESTNHTPEITYLETTYAPAQTLTPVPSAGTGGQGGIGSGDNGVGTGTQNGSTANGTATGTSTVQTQATAPKTGDSNLGLIVLLAGAAAVCGAVLTRKKEA</sequence>